<protein>
    <recommendedName>
        <fullName evidence="2">prolyl oligopeptidase</fullName>
        <ecNumber evidence="2">3.4.21.26</ecNumber>
    </recommendedName>
</protein>
<dbReference type="InterPro" id="IPR051167">
    <property type="entry name" value="Prolyl_oligopep/macrocyclase"/>
</dbReference>
<comment type="catalytic activity">
    <reaction evidence="1">
        <text>Hydrolysis of Pro-|-Xaa &gt;&gt; Ala-|-Xaa in oligopeptides.</text>
        <dbReference type="EC" id="3.4.21.26"/>
    </reaction>
</comment>
<evidence type="ECO:0000313" key="5">
    <source>
        <dbReference type="Proteomes" id="UP001374803"/>
    </source>
</evidence>
<dbReference type="PANTHER" id="PTHR42881">
    <property type="entry name" value="PROLYL ENDOPEPTIDASE"/>
    <property type="match status" value="1"/>
</dbReference>
<proteinExistence type="predicted"/>
<sequence>MPITQRPDLFRVGLPLVPLTDMIRYPGSGSGQTWIPEYGSAAVPSQFAALFAYSPYHHVQPGAAYPSVLALSADSDDRVDPMHARKFVAALQSASSGGPVLLSTQRNAGHRGADAIKRWVEDEADAYAFTLSEMGVP</sequence>
<dbReference type="PRINTS" id="PR00862">
    <property type="entry name" value="PROLIGOPTASE"/>
</dbReference>
<name>A0ABZ2KPI3_9BACT</name>
<evidence type="ECO:0000256" key="2">
    <source>
        <dbReference type="ARBA" id="ARBA00011897"/>
    </source>
</evidence>
<dbReference type="RefSeq" id="WP_394830181.1">
    <property type="nucleotide sequence ID" value="NZ_CP089929.1"/>
</dbReference>
<reference evidence="4" key="1">
    <citation type="submission" date="2021-12" db="EMBL/GenBank/DDBJ databases">
        <title>Discovery of the Pendulisporaceae a myxobacterial family with distinct sporulation behavior and unique specialized metabolism.</title>
        <authorList>
            <person name="Garcia R."/>
            <person name="Popoff A."/>
            <person name="Bader C.D."/>
            <person name="Loehr J."/>
            <person name="Walesch S."/>
            <person name="Walt C."/>
            <person name="Boldt J."/>
            <person name="Bunk B."/>
            <person name="Haeckl F.J.F.P.J."/>
            <person name="Gunesch A.P."/>
            <person name="Birkelbach J."/>
            <person name="Nuebel U."/>
            <person name="Pietschmann T."/>
            <person name="Bach T."/>
            <person name="Mueller R."/>
        </authorList>
    </citation>
    <scope>NUCLEOTIDE SEQUENCE</scope>
    <source>
        <strain evidence="4">MSr11367</strain>
    </source>
</reference>
<organism evidence="4 5">
    <name type="scientific">Pendulispora rubella</name>
    <dbReference type="NCBI Taxonomy" id="2741070"/>
    <lineage>
        <taxon>Bacteria</taxon>
        <taxon>Pseudomonadati</taxon>
        <taxon>Myxococcota</taxon>
        <taxon>Myxococcia</taxon>
        <taxon>Myxococcales</taxon>
        <taxon>Sorangiineae</taxon>
        <taxon>Pendulisporaceae</taxon>
        <taxon>Pendulispora</taxon>
    </lineage>
</organism>
<keyword evidence="5" id="KW-1185">Reference proteome</keyword>
<dbReference type="EC" id="3.4.21.26" evidence="2"/>
<dbReference type="Proteomes" id="UP001374803">
    <property type="component" value="Chromosome"/>
</dbReference>
<evidence type="ECO:0000259" key="3">
    <source>
        <dbReference type="Pfam" id="PF00326"/>
    </source>
</evidence>
<dbReference type="InterPro" id="IPR002470">
    <property type="entry name" value="Peptidase_S9A"/>
</dbReference>
<dbReference type="InterPro" id="IPR029058">
    <property type="entry name" value="AB_hydrolase_fold"/>
</dbReference>
<evidence type="ECO:0000256" key="1">
    <source>
        <dbReference type="ARBA" id="ARBA00001070"/>
    </source>
</evidence>
<gene>
    <name evidence="4" type="ORF">LVJ94_27105</name>
</gene>
<dbReference type="PANTHER" id="PTHR42881:SF2">
    <property type="entry name" value="PROLYL ENDOPEPTIDASE"/>
    <property type="match status" value="1"/>
</dbReference>
<evidence type="ECO:0000313" key="4">
    <source>
        <dbReference type="EMBL" id="WXB00579.1"/>
    </source>
</evidence>
<dbReference type="Gene3D" id="3.40.50.1820">
    <property type="entry name" value="alpha/beta hydrolase"/>
    <property type="match status" value="1"/>
</dbReference>
<accession>A0ABZ2KPI3</accession>
<dbReference type="InterPro" id="IPR001375">
    <property type="entry name" value="Peptidase_S9_cat"/>
</dbReference>
<feature type="domain" description="Peptidase S9 prolyl oligopeptidase catalytic" evidence="3">
    <location>
        <begin position="3"/>
        <end position="134"/>
    </location>
</feature>
<dbReference type="Pfam" id="PF00326">
    <property type="entry name" value="Peptidase_S9"/>
    <property type="match status" value="1"/>
</dbReference>
<dbReference type="SUPFAM" id="SSF53474">
    <property type="entry name" value="alpha/beta-Hydrolases"/>
    <property type="match status" value="1"/>
</dbReference>
<dbReference type="EMBL" id="CP089983">
    <property type="protein sequence ID" value="WXB00579.1"/>
    <property type="molecule type" value="Genomic_DNA"/>
</dbReference>